<dbReference type="Pfam" id="PF04205">
    <property type="entry name" value="FMN_bind"/>
    <property type="match status" value="1"/>
</dbReference>
<dbReference type="AlphaFoldDB" id="A0A948W6I3"/>
<keyword evidence="1 6" id="KW-0813">Transport</keyword>
<accession>A0A948W6I3</accession>
<proteinExistence type="inferred from homology"/>
<evidence type="ECO:0000256" key="7">
    <source>
        <dbReference type="SAM" id="MobiDB-lite"/>
    </source>
</evidence>
<evidence type="ECO:0000313" key="11">
    <source>
        <dbReference type="Proteomes" id="UP000777784"/>
    </source>
</evidence>
<evidence type="ECO:0000313" key="10">
    <source>
        <dbReference type="EMBL" id="MBU2690686.1"/>
    </source>
</evidence>
<dbReference type="EMBL" id="JAHJDP010000034">
    <property type="protein sequence ID" value="MBU2690686.1"/>
    <property type="molecule type" value="Genomic_DNA"/>
</dbReference>
<keyword evidence="6 8" id="KW-1133">Transmembrane helix</keyword>
<keyword evidence="3 6" id="KW-0285">Flavoprotein</keyword>
<keyword evidence="2 6" id="KW-0597">Phosphoprotein</keyword>
<organism evidence="10 11">
    <name type="scientific">Eiseniibacteriota bacterium</name>
    <dbReference type="NCBI Taxonomy" id="2212470"/>
    <lineage>
        <taxon>Bacteria</taxon>
        <taxon>Candidatus Eiseniibacteriota</taxon>
    </lineage>
</organism>
<dbReference type="GO" id="GO:0010181">
    <property type="term" value="F:FMN binding"/>
    <property type="evidence" value="ECO:0007669"/>
    <property type="project" value="InterPro"/>
</dbReference>
<dbReference type="EC" id="7.-.-.-" evidence="6"/>
<comment type="subcellular location">
    <subcellularLocation>
        <location evidence="6">Cell membrane</location>
        <topology evidence="6">Single-pass membrane protein</topology>
    </subcellularLocation>
</comment>
<evidence type="ECO:0000256" key="8">
    <source>
        <dbReference type="SAM" id="Phobius"/>
    </source>
</evidence>
<keyword evidence="5 6" id="KW-0249">Electron transport</keyword>
<feature type="domain" description="FMN-binding" evidence="9">
    <location>
        <begin position="114"/>
        <end position="207"/>
    </location>
</feature>
<feature type="region of interest" description="Disordered" evidence="7">
    <location>
        <begin position="209"/>
        <end position="246"/>
    </location>
</feature>
<dbReference type="GO" id="GO:0022900">
    <property type="term" value="P:electron transport chain"/>
    <property type="evidence" value="ECO:0007669"/>
    <property type="project" value="UniProtKB-UniRule"/>
</dbReference>
<feature type="compositionally biased region" description="Low complexity" evidence="7">
    <location>
        <begin position="218"/>
        <end position="232"/>
    </location>
</feature>
<keyword evidence="6 8" id="KW-0472">Membrane</keyword>
<comment type="cofactor">
    <cofactor evidence="6">
        <name>FMN</name>
        <dbReference type="ChEBI" id="CHEBI:58210"/>
    </cofactor>
</comment>
<keyword evidence="6" id="KW-1003">Cell membrane</keyword>
<comment type="function">
    <text evidence="6">Part of a membrane-bound complex that couples electron transfer with translocation of ions across the membrane.</text>
</comment>
<gene>
    <name evidence="6" type="primary">rnfG</name>
    <name evidence="10" type="ORF">KJ970_07130</name>
</gene>
<dbReference type="SMART" id="SM00900">
    <property type="entry name" value="FMN_bind"/>
    <property type="match status" value="1"/>
</dbReference>
<evidence type="ECO:0000256" key="4">
    <source>
        <dbReference type="ARBA" id="ARBA00022643"/>
    </source>
</evidence>
<feature type="modified residue" description="FMN phosphoryl threonine" evidence="6">
    <location>
        <position position="190"/>
    </location>
</feature>
<protein>
    <recommendedName>
        <fullName evidence="6">Ion-translocating oxidoreductase complex subunit G</fullName>
        <ecNumber evidence="6">7.-.-.-</ecNumber>
    </recommendedName>
    <alternativeName>
        <fullName evidence="6">Rnf electron transport complex subunit G</fullName>
    </alternativeName>
</protein>
<dbReference type="Proteomes" id="UP000777784">
    <property type="component" value="Unassembled WGS sequence"/>
</dbReference>
<sequence length="246" mass="25931">MSQAGQTDATPAASQVSSLRMIMTLGLAGLFSGLMIVGMYEWTLPRITENQARALRAAVFQVVPGSSTMQKLIVQDGRLIVVGEEEAKGAAAIYAAYNADAQFLGYAIPHEGSGFQDVIKLIYGYNPAEKTVVGLQILESRETPGLGDKIIKDADFKQNFQRLSVEPEIRAVKKGAKSAANEIDAITGATISSKAVVKILNAGNATWVPLLPEPGSEPPAARGEAPAEGQAPSMNDDHPPANEGGQ</sequence>
<dbReference type="PANTHER" id="PTHR36118:SF1">
    <property type="entry name" value="ION-TRANSLOCATING OXIDOREDUCTASE COMPLEX SUBUNIT G"/>
    <property type="match status" value="1"/>
</dbReference>
<keyword evidence="6" id="KW-1278">Translocase</keyword>
<dbReference type="HAMAP" id="MF_00479">
    <property type="entry name" value="RsxG_RnfG"/>
    <property type="match status" value="1"/>
</dbReference>
<keyword evidence="6 8" id="KW-0812">Transmembrane</keyword>
<evidence type="ECO:0000259" key="9">
    <source>
        <dbReference type="SMART" id="SM00900"/>
    </source>
</evidence>
<dbReference type="PANTHER" id="PTHR36118">
    <property type="entry name" value="ION-TRANSLOCATING OXIDOREDUCTASE COMPLEX SUBUNIT G"/>
    <property type="match status" value="1"/>
</dbReference>
<comment type="subunit">
    <text evidence="6">The complex is composed of six subunits: RnfA, RnfB, RnfC, RnfD, RnfE and RnfG.</text>
</comment>
<evidence type="ECO:0000256" key="2">
    <source>
        <dbReference type="ARBA" id="ARBA00022553"/>
    </source>
</evidence>
<reference evidence="10" key="1">
    <citation type="submission" date="2021-05" db="EMBL/GenBank/DDBJ databases">
        <title>Energy efficiency and biological interactions define the core microbiome of deep oligotrophic groundwater.</title>
        <authorList>
            <person name="Mehrshad M."/>
            <person name="Lopez-Fernandez M."/>
            <person name="Bell E."/>
            <person name="Bernier-Latmani R."/>
            <person name="Bertilsson S."/>
            <person name="Dopson M."/>
        </authorList>
    </citation>
    <scope>NUCLEOTIDE SEQUENCE</scope>
    <source>
        <strain evidence="10">Modern_marine.mb.64</strain>
    </source>
</reference>
<name>A0A948W6I3_UNCEI</name>
<keyword evidence="4 6" id="KW-0288">FMN</keyword>
<comment type="similarity">
    <text evidence="6">Belongs to the RnfG family.</text>
</comment>
<dbReference type="GO" id="GO:0009055">
    <property type="term" value="F:electron transfer activity"/>
    <property type="evidence" value="ECO:0007669"/>
    <property type="project" value="InterPro"/>
</dbReference>
<dbReference type="InterPro" id="IPR010209">
    <property type="entry name" value="Ion_transpt_RnfG/RsxG"/>
</dbReference>
<evidence type="ECO:0000256" key="6">
    <source>
        <dbReference type="HAMAP-Rule" id="MF_00479"/>
    </source>
</evidence>
<comment type="caution">
    <text evidence="10">The sequence shown here is derived from an EMBL/GenBank/DDBJ whole genome shotgun (WGS) entry which is preliminary data.</text>
</comment>
<dbReference type="InterPro" id="IPR007329">
    <property type="entry name" value="FMN-bd"/>
</dbReference>
<evidence type="ECO:0000256" key="5">
    <source>
        <dbReference type="ARBA" id="ARBA00022982"/>
    </source>
</evidence>
<dbReference type="GO" id="GO:0005886">
    <property type="term" value="C:plasma membrane"/>
    <property type="evidence" value="ECO:0007669"/>
    <property type="project" value="UniProtKB-SubCell"/>
</dbReference>
<feature type="transmembrane region" description="Helical" evidence="8">
    <location>
        <begin position="21"/>
        <end position="40"/>
    </location>
</feature>
<evidence type="ECO:0000256" key="3">
    <source>
        <dbReference type="ARBA" id="ARBA00022630"/>
    </source>
</evidence>
<evidence type="ECO:0000256" key="1">
    <source>
        <dbReference type="ARBA" id="ARBA00022448"/>
    </source>
</evidence>